<evidence type="ECO:0000313" key="2">
    <source>
        <dbReference type="Proteomes" id="UP001153269"/>
    </source>
</evidence>
<dbReference type="Proteomes" id="UP001153269">
    <property type="component" value="Unassembled WGS sequence"/>
</dbReference>
<accession>A0A9N7YE06</accession>
<keyword evidence="2" id="KW-1185">Reference proteome</keyword>
<sequence>MNPYACTSDGAASGSSSRLTQMCRLHILLTGGTLEQLLLLLHECDLLSNCGRGEGLTLGCCRLLDSVEKVNDIPKLLMLFYSAIRLIQSPFTHGVKLLRLGPQPVSVSRFSYQQTKSRNRNRRVQICRFGSEGV</sequence>
<gene>
    <name evidence="1" type="ORF">PLEPLA_LOCUS15979</name>
</gene>
<name>A0A9N7YE06_PLEPL</name>
<comment type="caution">
    <text evidence="1">The sequence shown here is derived from an EMBL/GenBank/DDBJ whole genome shotgun (WGS) entry which is preliminary data.</text>
</comment>
<reference evidence="1" key="1">
    <citation type="submission" date="2020-03" db="EMBL/GenBank/DDBJ databases">
        <authorList>
            <person name="Weist P."/>
        </authorList>
    </citation>
    <scope>NUCLEOTIDE SEQUENCE</scope>
</reference>
<organism evidence="1 2">
    <name type="scientific">Pleuronectes platessa</name>
    <name type="common">European plaice</name>
    <dbReference type="NCBI Taxonomy" id="8262"/>
    <lineage>
        <taxon>Eukaryota</taxon>
        <taxon>Metazoa</taxon>
        <taxon>Chordata</taxon>
        <taxon>Craniata</taxon>
        <taxon>Vertebrata</taxon>
        <taxon>Euteleostomi</taxon>
        <taxon>Actinopterygii</taxon>
        <taxon>Neopterygii</taxon>
        <taxon>Teleostei</taxon>
        <taxon>Neoteleostei</taxon>
        <taxon>Acanthomorphata</taxon>
        <taxon>Carangaria</taxon>
        <taxon>Pleuronectiformes</taxon>
        <taxon>Pleuronectoidei</taxon>
        <taxon>Pleuronectidae</taxon>
        <taxon>Pleuronectes</taxon>
    </lineage>
</organism>
<evidence type="ECO:0000313" key="1">
    <source>
        <dbReference type="EMBL" id="CAB1428025.1"/>
    </source>
</evidence>
<protein>
    <submittedName>
        <fullName evidence="1">Uncharacterized protein</fullName>
    </submittedName>
</protein>
<proteinExistence type="predicted"/>
<dbReference type="EMBL" id="CADEAL010001013">
    <property type="protein sequence ID" value="CAB1428025.1"/>
    <property type="molecule type" value="Genomic_DNA"/>
</dbReference>
<dbReference type="AlphaFoldDB" id="A0A9N7YE06"/>